<dbReference type="EMBL" id="WIGN01000154">
    <property type="protein sequence ID" value="KAF6806623.1"/>
    <property type="molecule type" value="Genomic_DNA"/>
</dbReference>
<evidence type="ECO:0008006" key="4">
    <source>
        <dbReference type="Google" id="ProtNLM"/>
    </source>
</evidence>
<dbReference type="Proteomes" id="UP000652219">
    <property type="component" value="Unassembled WGS sequence"/>
</dbReference>
<feature type="signal peptide" evidence="1">
    <location>
        <begin position="1"/>
        <end position="24"/>
    </location>
</feature>
<gene>
    <name evidence="2" type="ORF">CSOJ01_08689</name>
</gene>
<evidence type="ECO:0000313" key="2">
    <source>
        <dbReference type="EMBL" id="KAF6806623.1"/>
    </source>
</evidence>
<organism evidence="2 3">
    <name type="scientific">Colletotrichum sojae</name>
    <dbReference type="NCBI Taxonomy" id="2175907"/>
    <lineage>
        <taxon>Eukaryota</taxon>
        <taxon>Fungi</taxon>
        <taxon>Dikarya</taxon>
        <taxon>Ascomycota</taxon>
        <taxon>Pezizomycotina</taxon>
        <taxon>Sordariomycetes</taxon>
        <taxon>Hypocreomycetidae</taxon>
        <taxon>Glomerellales</taxon>
        <taxon>Glomerellaceae</taxon>
        <taxon>Colletotrichum</taxon>
        <taxon>Colletotrichum orchidearum species complex</taxon>
    </lineage>
</organism>
<dbReference type="PANTHER" id="PTHR42060">
    <property type="entry name" value="NHL REPEAT-CONTAINING PROTEIN-RELATED"/>
    <property type="match status" value="1"/>
</dbReference>
<sequence>MFVGQSFLQAFALLAAALLPTACPLPFDSCENETSSSVTTVHTVPEAASLENIAIRSSGDILVTSVASPTLFQLSPTNGYAPISVAIIDEVAGLLGIVELEQDLFYVVGSDLTSTENSNGIWKIDLRTFETSRNGTVIRPAAVSLVQRVPSARQLNGMTQLAANDTKTLLISDSGLGTVIRLDVDSGIFETVLQEPEMAPLATGLNIGVNGIRTRETDLFFVGLDQGIFAKIPISLGNGTGTGPVDILASDITFGDDFTLSKDGKLAYVATNGPQEALGIDAIRGGKNVLAASALLSSSSSVALDRFRPESTLYVTGAISVGNGTVGHVARIDIRCAAQT</sequence>
<dbReference type="InterPro" id="IPR011042">
    <property type="entry name" value="6-blade_b-propeller_TolB-like"/>
</dbReference>
<reference evidence="2 3" key="1">
    <citation type="journal article" date="2020" name="Phytopathology">
        <title>Genome Sequence Resources of Colletotrichum truncatum, C. plurivorum, C. musicola, and C. sojae: Four Species Pathogenic to Soybean (Glycine max).</title>
        <authorList>
            <person name="Rogerio F."/>
            <person name="Boufleur T.R."/>
            <person name="Ciampi-Guillardi M."/>
            <person name="Sukno S.A."/>
            <person name="Thon M.R."/>
            <person name="Massola Junior N.S."/>
            <person name="Baroncelli R."/>
        </authorList>
    </citation>
    <scope>NUCLEOTIDE SEQUENCE [LARGE SCALE GENOMIC DNA]</scope>
    <source>
        <strain evidence="2 3">LFN0009</strain>
    </source>
</reference>
<proteinExistence type="predicted"/>
<name>A0A8H6J5D7_9PEZI</name>
<protein>
    <recommendedName>
        <fullName evidence="4">SMP-30/Gluconolactonase/LRE-like region domain-containing protein</fullName>
    </recommendedName>
</protein>
<dbReference type="PANTHER" id="PTHR42060:SF1">
    <property type="entry name" value="NHL REPEAT-CONTAINING PROTEIN"/>
    <property type="match status" value="1"/>
</dbReference>
<accession>A0A8H6J5D7</accession>
<keyword evidence="1" id="KW-0732">Signal</keyword>
<dbReference type="Gene3D" id="2.120.10.30">
    <property type="entry name" value="TolB, C-terminal domain"/>
    <property type="match status" value="1"/>
</dbReference>
<dbReference type="AlphaFoldDB" id="A0A8H6J5D7"/>
<keyword evidence="3" id="KW-1185">Reference proteome</keyword>
<comment type="caution">
    <text evidence="2">The sequence shown here is derived from an EMBL/GenBank/DDBJ whole genome shotgun (WGS) entry which is preliminary data.</text>
</comment>
<dbReference type="SUPFAM" id="SSF63829">
    <property type="entry name" value="Calcium-dependent phosphotriesterase"/>
    <property type="match status" value="1"/>
</dbReference>
<feature type="chain" id="PRO_5034791191" description="SMP-30/Gluconolactonase/LRE-like region domain-containing protein" evidence="1">
    <location>
        <begin position="25"/>
        <end position="340"/>
    </location>
</feature>
<evidence type="ECO:0000256" key="1">
    <source>
        <dbReference type="SAM" id="SignalP"/>
    </source>
</evidence>
<dbReference type="InterPro" id="IPR052998">
    <property type="entry name" value="Hetero-Diels-Alderase-like"/>
</dbReference>
<evidence type="ECO:0000313" key="3">
    <source>
        <dbReference type="Proteomes" id="UP000652219"/>
    </source>
</evidence>